<dbReference type="GO" id="GO:0003700">
    <property type="term" value="F:DNA-binding transcription factor activity"/>
    <property type="evidence" value="ECO:0007669"/>
    <property type="project" value="InterPro"/>
</dbReference>
<keyword evidence="1" id="KW-0805">Transcription regulation</keyword>
<accession>A0A2G8RGQ4</accession>
<organism evidence="5 6">
    <name type="scientific">Puniceibacterium antarcticum</name>
    <dbReference type="NCBI Taxonomy" id="1206336"/>
    <lineage>
        <taxon>Bacteria</taxon>
        <taxon>Pseudomonadati</taxon>
        <taxon>Pseudomonadota</taxon>
        <taxon>Alphaproteobacteria</taxon>
        <taxon>Rhodobacterales</taxon>
        <taxon>Paracoccaceae</taxon>
        <taxon>Puniceibacterium</taxon>
    </lineage>
</organism>
<comment type="caution">
    <text evidence="5">The sequence shown here is derived from an EMBL/GenBank/DDBJ whole genome shotgun (WGS) entry which is preliminary data.</text>
</comment>
<protein>
    <recommendedName>
        <fullName evidence="4">HTH gntR-type domain-containing protein</fullName>
    </recommendedName>
</protein>
<dbReference type="AlphaFoldDB" id="A0A2G8RGQ4"/>
<evidence type="ECO:0000313" key="5">
    <source>
        <dbReference type="EMBL" id="PIL20776.1"/>
    </source>
</evidence>
<dbReference type="InterPro" id="IPR008920">
    <property type="entry name" value="TF_FadR/GntR_C"/>
</dbReference>
<dbReference type="SMART" id="SM00895">
    <property type="entry name" value="FCD"/>
    <property type="match status" value="1"/>
</dbReference>
<dbReference type="SMART" id="SM00345">
    <property type="entry name" value="HTH_GNTR"/>
    <property type="match status" value="1"/>
</dbReference>
<evidence type="ECO:0000256" key="2">
    <source>
        <dbReference type="ARBA" id="ARBA00023125"/>
    </source>
</evidence>
<dbReference type="Proteomes" id="UP000231259">
    <property type="component" value="Unassembled WGS sequence"/>
</dbReference>
<proteinExistence type="predicted"/>
<dbReference type="SUPFAM" id="SSF48008">
    <property type="entry name" value="GntR ligand-binding domain-like"/>
    <property type="match status" value="1"/>
</dbReference>
<sequence length="263" mass="28364">MKNATFEAALSQAAAALAGTGTRKGERLHDRILNKIGQSIVSRELTPGDQLPNAEEWSAAHGVSRTVLREVIKVLAGKGLVEARPRTGTCVRPRSFWNFLDADVLLWRYGPDTTAEDARSLFELRRAIEPAAGALAAQRATPEQIGDMRKALEQMRASGDDGARFAVPDLVFHQTLLRMSGNELIGSLAALTETALLISFRLTDDNPAGQAHSVALHEQVLHNILAADPAATSAALVVLLDLAEEDVRRSLEARLLGQTVLSH</sequence>
<dbReference type="Gene3D" id="1.10.10.10">
    <property type="entry name" value="Winged helix-like DNA-binding domain superfamily/Winged helix DNA-binding domain"/>
    <property type="match status" value="1"/>
</dbReference>
<dbReference type="InterPro" id="IPR000524">
    <property type="entry name" value="Tscrpt_reg_HTH_GntR"/>
</dbReference>
<keyword evidence="3" id="KW-0804">Transcription</keyword>
<dbReference type="SUPFAM" id="SSF46785">
    <property type="entry name" value="Winged helix' DNA-binding domain"/>
    <property type="match status" value="1"/>
</dbReference>
<dbReference type="Pfam" id="PF00392">
    <property type="entry name" value="GntR"/>
    <property type="match status" value="1"/>
</dbReference>
<feature type="domain" description="HTH gntR-type" evidence="4">
    <location>
        <begin position="26"/>
        <end position="94"/>
    </location>
</feature>
<dbReference type="InterPro" id="IPR036390">
    <property type="entry name" value="WH_DNA-bd_sf"/>
</dbReference>
<dbReference type="CDD" id="cd07377">
    <property type="entry name" value="WHTH_GntR"/>
    <property type="match status" value="1"/>
</dbReference>
<evidence type="ECO:0000313" key="6">
    <source>
        <dbReference type="Proteomes" id="UP000231259"/>
    </source>
</evidence>
<dbReference type="PROSITE" id="PS50949">
    <property type="entry name" value="HTH_GNTR"/>
    <property type="match status" value="1"/>
</dbReference>
<dbReference type="GO" id="GO:0003677">
    <property type="term" value="F:DNA binding"/>
    <property type="evidence" value="ECO:0007669"/>
    <property type="project" value="UniProtKB-KW"/>
</dbReference>
<keyword evidence="6" id="KW-1185">Reference proteome</keyword>
<reference evidence="5 6" key="1">
    <citation type="submission" date="2013-09" db="EMBL/GenBank/DDBJ databases">
        <title>Genome sequencing of Phaeobacter antarcticus sp. nov. SM1211.</title>
        <authorList>
            <person name="Zhang X.-Y."/>
            <person name="Liu C."/>
            <person name="Chen X.-L."/>
            <person name="Xie B.-B."/>
            <person name="Qin Q.-L."/>
            <person name="Rong J.-C."/>
            <person name="Zhang Y.-Z."/>
        </authorList>
    </citation>
    <scope>NUCLEOTIDE SEQUENCE [LARGE SCALE GENOMIC DNA]</scope>
    <source>
        <strain evidence="5 6">SM1211</strain>
    </source>
</reference>
<dbReference type="Gene3D" id="1.20.120.530">
    <property type="entry name" value="GntR ligand-binding domain-like"/>
    <property type="match status" value="1"/>
</dbReference>
<evidence type="ECO:0000256" key="1">
    <source>
        <dbReference type="ARBA" id="ARBA00023015"/>
    </source>
</evidence>
<evidence type="ECO:0000259" key="4">
    <source>
        <dbReference type="PROSITE" id="PS50949"/>
    </source>
</evidence>
<dbReference type="PANTHER" id="PTHR43537:SF44">
    <property type="entry name" value="GNTR FAMILY REGULATORY PROTEIN"/>
    <property type="match status" value="1"/>
</dbReference>
<dbReference type="Pfam" id="PF07729">
    <property type="entry name" value="FCD"/>
    <property type="match status" value="1"/>
</dbReference>
<dbReference type="OrthoDB" id="9028214at2"/>
<keyword evidence="2" id="KW-0238">DNA-binding</keyword>
<dbReference type="RefSeq" id="WP_099910356.1">
    <property type="nucleotide sequence ID" value="NZ_AWWI01000056.1"/>
</dbReference>
<dbReference type="InterPro" id="IPR036388">
    <property type="entry name" value="WH-like_DNA-bd_sf"/>
</dbReference>
<gene>
    <name evidence="5" type="ORF">P775_07660</name>
</gene>
<dbReference type="InterPro" id="IPR011711">
    <property type="entry name" value="GntR_C"/>
</dbReference>
<name>A0A2G8RGQ4_9RHOB</name>
<dbReference type="EMBL" id="AWWI01000056">
    <property type="protein sequence ID" value="PIL20776.1"/>
    <property type="molecule type" value="Genomic_DNA"/>
</dbReference>
<evidence type="ECO:0000256" key="3">
    <source>
        <dbReference type="ARBA" id="ARBA00023163"/>
    </source>
</evidence>
<dbReference type="PANTHER" id="PTHR43537">
    <property type="entry name" value="TRANSCRIPTIONAL REGULATOR, GNTR FAMILY"/>
    <property type="match status" value="1"/>
</dbReference>